<feature type="region of interest" description="Disordered" evidence="1">
    <location>
        <begin position="1"/>
        <end position="22"/>
    </location>
</feature>
<keyword evidence="2" id="KW-0472">Membrane</keyword>
<organism evidence="3 4">
    <name type="scientific">Prymnesium parvum</name>
    <name type="common">Toxic golden alga</name>
    <dbReference type="NCBI Taxonomy" id="97485"/>
    <lineage>
        <taxon>Eukaryota</taxon>
        <taxon>Haptista</taxon>
        <taxon>Haptophyta</taxon>
        <taxon>Prymnesiophyceae</taxon>
        <taxon>Prymnesiales</taxon>
        <taxon>Prymnesiaceae</taxon>
        <taxon>Prymnesium</taxon>
    </lineage>
</organism>
<dbReference type="EMBL" id="JBGBPQ010000004">
    <property type="protein sequence ID" value="KAL1525586.1"/>
    <property type="molecule type" value="Genomic_DNA"/>
</dbReference>
<dbReference type="AlphaFoldDB" id="A0AB34JY00"/>
<evidence type="ECO:0000313" key="3">
    <source>
        <dbReference type="EMBL" id="KAL1525586.1"/>
    </source>
</evidence>
<proteinExistence type="predicted"/>
<evidence type="ECO:0000256" key="2">
    <source>
        <dbReference type="SAM" id="Phobius"/>
    </source>
</evidence>
<sequence>MSRESVDATAYKNSDAGTSTWKAQEEAERIECGIPYSPFEDPAVAQDAPEGEPVRRPPLFREEDGCLMRAGKCVLYVVLSPFIALYLIIDHAHLLGRGLRWLAVRVGASSALAAAAEAIANFVKGFARR</sequence>
<keyword evidence="2" id="KW-1133">Transmembrane helix</keyword>
<dbReference type="Proteomes" id="UP001515480">
    <property type="component" value="Unassembled WGS sequence"/>
</dbReference>
<feature type="transmembrane region" description="Helical" evidence="2">
    <location>
        <begin position="101"/>
        <end position="123"/>
    </location>
</feature>
<reference evidence="3 4" key="1">
    <citation type="journal article" date="2024" name="Science">
        <title>Giant polyketide synthase enzymes in the biosynthesis of giant marine polyether toxins.</title>
        <authorList>
            <person name="Fallon T.R."/>
            <person name="Shende V.V."/>
            <person name="Wierzbicki I.H."/>
            <person name="Pendleton A.L."/>
            <person name="Watervoot N.F."/>
            <person name="Auber R.P."/>
            <person name="Gonzalez D.J."/>
            <person name="Wisecaver J.H."/>
            <person name="Moore B.S."/>
        </authorList>
    </citation>
    <scope>NUCLEOTIDE SEQUENCE [LARGE SCALE GENOMIC DNA]</scope>
    <source>
        <strain evidence="3 4">12B1</strain>
    </source>
</reference>
<keyword evidence="4" id="KW-1185">Reference proteome</keyword>
<name>A0AB34JY00_PRYPA</name>
<keyword evidence="2" id="KW-0812">Transmembrane</keyword>
<accession>A0AB34JY00</accession>
<evidence type="ECO:0000256" key="1">
    <source>
        <dbReference type="SAM" id="MobiDB-lite"/>
    </source>
</evidence>
<comment type="caution">
    <text evidence="3">The sequence shown here is derived from an EMBL/GenBank/DDBJ whole genome shotgun (WGS) entry which is preliminary data.</text>
</comment>
<feature type="compositionally biased region" description="Polar residues" evidence="1">
    <location>
        <begin position="11"/>
        <end position="22"/>
    </location>
</feature>
<gene>
    <name evidence="3" type="ORF">AB1Y20_020440</name>
</gene>
<evidence type="ECO:0000313" key="4">
    <source>
        <dbReference type="Proteomes" id="UP001515480"/>
    </source>
</evidence>
<protein>
    <submittedName>
        <fullName evidence="3">Uncharacterized protein</fullName>
    </submittedName>
</protein>
<feature type="transmembrane region" description="Helical" evidence="2">
    <location>
        <begin position="73"/>
        <end position="89"/>
    </location>
</feature>